<evidence type="ECO:0000313" key="2">
    <source>
        <dbReference type="Proteomes" id="UP001153331"/>
    </source>
</evidence>
<sequence length="433" mass="47349">MFLRRRAASYPPGHETSMNVVSWVSLALVISTVILFSFGQTIAISVQWRNMADRQLLDLSADERVLYQKAVYVSSILFVANMGCAKISMSIVIQRLFTGRLFECTSYVLAIFTAGWTLSGVLATAFQCHIPTPWDLLQASGCIDIVAFGNYLASTNIMTEILLVLVPLAVWTQSTPVGNRLYVSVISDFLSVIAAVGTQLYFFNAAADVSSTADDWAISLCMQVAQTLSVISACLPGLHPLIAKEMNDTASVNTPRNTSESHWDSKKYGSLSTHKSHPSVDSNATVEPIGSPYCRPLATHGLVRSSPSCDSYNFPHLPSNVALPLSTLEPPVDVFNRLIRSSSSLDLDPLGTPKNVDDLGCLPAPDWDEEEVEDLEAGRASPDRRPTSDYVFQRSKVISVPEDRNMFEIGKEWNGFVPPLPTPGILTNPPRAF</sequence>
<keyword evidence="2" id="KW-1185">Reference proteome</keyword>
<organism evidence="1 2">
    <name type="scientific">Boeremia exigua</name>
    <dbReference type="NCBI Taxonomy" id="749465"/>
    <lineage>
        <taxon>Eukaryota</taxon>
        <taxon>Fungi</taxon>
        <taxon>Dikarya</taxon>
        <taxon>Ascomycota</taxon>
        <taxon>Pezizomycotina</taxon>
        <taxon>Dothideomycetes</taxon>
        <taxon>Pleosporomycetidae</taxon>
        <taxon>Pleosporales</taxon>
        <taxon>Pleosporineae</taxon>
        <taxon>Didymellaceae</taxon>
        <taxon>Boeremia</taxon>
    </lineage>
</organism>
<protein>
    <submittedName>
        <fullName evidence="1">Uncharacterized protein</fullName>
    </submittedName>
</protein>
<comment type="caution">
    <text evidence="1">The sequence shown here is derived from an EMBL/GenBank/DDBJ whole genome shotgun (WGS) entry which is preliminary data.</text>
</comment>
<proteinExistence type="predicted"/>
<dbReference type="EMBL" id="JAPHNI010000758">
    <property type="protein sequence ID" value="KAJ8108367.1"/>
    <property type="molecule type" value="Genomic_DNA"/>
</dbReference>
<name>A0ACC2HZ28_9PLEO</name>
<reference evidence="1" key="1">
    <citation type="submission" date="2022-11" db="EMBL/GenBank/DDBJ databases">
        <title>Genome Sequence of Boeremia exigua.</title>
        <authorList>
            <person name="Buettner E."/>
        </authorList>
    </citation>
    <scope>NUCLEOTIDE SEQUENCE</scope>
    <source>
        <strain evidence="1">CU02</strain>
    </source>
</reference>
<dbReference type="Proteomes" id="UP001153331">
    <property type="component" value="Unassembled WGS sequence"/>
</dbReference>
<accession>A0ACC2HZ28</accession>
<gene>
    <name evidence="1" type="ORF">OPT61_g8223</name>
</gene>
<evidence type="ECO:0000313" key="1">
    <source>
        <dbReference type="EMBL" id="KAJ8108367.1"/>
    </source>
</evidence>